<keyword evidence="2 6" id="KW-0489">Methyltransferase</keyword>
<keyword evidence="4 6" id="KW-0949">S-adenosyl-L-methionine</keyword>
<evidence type="ECO:0000256" key="3">
    <source>
        <dbReference type="ARBA" id="ARBA00022679"/>
    </source>
</evidence>
<evidence type="ECO:0000313" key="10">
    <source>
        <dbReference type="Proteomes" id="UP001497453"/>
    </source>
</evidence>
<feature type="region of interest" description="Disordered" evidence="7">
    <location>
        <begin position="480"/>
        <end position="506"/>
    </location>
</feature>
<dbReference type="InterPro" id="IPR011383">
    <property type="entry name" value="N-lys_methylase_SETD6"/>
</dbReference>
<evidence type="ECO:0000256" key="5">
    <source>
        <dbReference type="ARBA" id="ARBA00023242"/>
    </source>
</evidence>
<dbReference type="EMBL" id="OZ037947">
    <property type="protein sequence ID" value="CAL1706218.1"/>
    <property type="molecule type" value="Genomic_DNA"/>
</dbReference>
<dbReference type="Gene3D" id="3.90.1410.10">
    <property type="entry name" value="set domain protein methyltransferase, domain 1"/>
    <property type="match status" value="2"/>
</dbReference>
<evidence type="ECO:0000256" key="7">
    <source>
        <dbReference type="SAM" id="MobiDB-lite"/>
    </source>
</evidence>
<comment type="similarity">
    <text evidence="6">Belongs to the class V-like SAM-binding methyltransferase superfamily. Histone-lysine methyltransferase family. SETD6 subfamily.</text>
</comment>
<comment type="function">
    <text evidence="6">S-adenosyl-L-methionine-dependent protein-lysine N-methyltransferase that monomethylates 60S ribosomal protein L42.</text>
</comment>
<protein>
    <recommendedName>
        <fullName evidence="6">Ribosomal lysine N-methyltransferase 4</fullName>
        <ecNumber evidence="6">2.1.1.-</ecNumber>
    </recommendedName>
</protein>
<name>A0ABP1DEE4_9APHY</name>
<keyword evidence="5 6" id="KW-0539">Nucleus</keyword>
<feature type="domain" description="SET" evidence="8">
    <location>
        <begin position="24"/>
        <end position="306"/>
    </location>
</feature>
<evidence type="ECO:0000259" key="8">
    <source>
        <dbReference type="PROSITE" id="PS50280"/>
    </source>
</evidence>
<feature type="region of interest" description="Disordered" evidence="7">
    <location>
        <begin position="198"/>
        <end position="254"/>
    </location>
</feature>
<dbReference type="CDD" id="cd19178">
    <property type="entry name" value="SET_SETD6"/>
    <property type="match status" value="1"/>
</dbReference>
<evidence type="ECO:0000313" key="9">
    <source>
        <dbReference type="EMBL" id="CAL1706218.1"/>
    </source>
</evidence>
<evidence type="ECO:0000256" key="2">
    <source>
        <dbReference type="ARBA" id="ARBA00022603"/>
    </source>
</evidence>
<dbReference type="SUPFAM" id="SSF82199">
    <property type="entry name" value="SET domain"/>
    <property type="match status" value="1"/>
</dbReference>
<keyword evidence="3 6" id="KW-0808">Transferase</keyword>
<dbReference type="EC" id="2.1.1.-" evidence="6"/>
<dbReference type="Pfam" id="PF09273">
    <property type="entry name" value="Rubis-subs-bind"/>
    <property type="match status" value="1"/>
</dbReference>
<comment type="subcellular location">
    <subcellularLocation>
        <location evidence="1 6">Nucleus</location>
    </subcellularLocation>
</comment>
<reference evidence="10" key="1">
    <citation type="submission" date="2024-04" db="EMBL/GenBank/DDBJ databases">
        <authorList>
            <person name="Shaw F."/>
            <person name="Minotto A."/>
        </authorList>
    </citation>
    <scope>NUCLEOTIDE SEQUENCE [LARGE SCALE GENOMIC DNA]</scope>
</reference>
<evidence type="ECO:0000256" key="4">
    <source>
        <dbReference type="ARBA" id="ARBA00022691"/>
    </source>
</evidence>
<dbReference type="PROSITE" id="PS50280">
    <property type="entry name" value="SET"/>
    <property type="match status" value="1"/>
</dbReference>
<dbReference type="InterPro" id="IPR001214">
    <property type="entry name" value="SET_dom"/>
</dbReference>
<accession>A0ABP1DEE4</accession>
<feature type="compositionally biased region" description="Polar residues" evidence="7">
    <location>
        <begin position="215"/>
        <end position="224"/>
    </location>
</feature>
<dbReference type="PANTHER" id="PTHR13271">
    <property type="entry name" value="UNCHARACTERIZED PUTATIVE METHYLTRANSFERASE"/>
    <property type="match status" value="1"/>
</dbReference>
<dbReference type="InterPro" id="IPR044430">
    <property type="entry name" value="SETD6_SET"/>
</dbReference>
<dbReference type="InterPro" id="IPR050600">
    <property type="entry name" value="SETD3_SETD6_MTase"/>
</dbReference>
<dbReference type="InterPro" id="IPR046341">
    <property type="entry name" value="SET_dom_sf"/>
</dbReference>
<keyword evidence="10" id="KW-1185">Reference proteome</keyword>
<organism evidence="9 10">
    <name type="scientific">Somion occarium</name>
    <dbReference type="NCBI Taxonomy" id="3059160"/>
    <lineage>
        <taxon>Eukaryota</taxon>
        <taxon>Fungi</taxon>
        <taxon>Dikarya</taxon>
        <taxon>Basidiomycota</taxon>
        <taxon>Agaricomycotina</taxon>
        <taxon>Agaricomycetes</taxon>
        <taxon>Polyporales</taxon>
        <taxon>Cerrenaceae</taxon>
        <taxon>Somion</taxon>
    </lineage>
</organism>
<evidence type="ECO:0000256" key="1">
    <source>
        <dbReference type="ARBA" id="ARBA00004123"/>
    </source>
</evidence>
<dbReference type="SUPFAM" id="SSF81822">
    <property type="entry name" value="RuBisCo LSMT C-terminal, substrate-binding domain"/>
    <property type="match status" value="1"/>
</dbReference>
<sequence length="506" mass="57315">MADPDTTSAFVAWFKDHNGALDASSMQLSDIPGHGKGALAVRDIPDGHTLFEIPRDLTLSTRTSSLPERFGRTAWKNYGLDKGWVGLILCMIWEESLGNTSKWSGYLNILPSTFITPMFWTDDDLNELKGTAVVDKIGREDAERDYNEKLIPAIQSRPDLFPPSTHSTCFSVERYHVMGSRILSRSFHVEPWTNEDLEEDHDHGEEDGSDDQENLEANVSQSSAMDVDEPSENAEPPQEQTQKMDEDGEDEEDIDNPADIAMVPMADMLNARFESENAKLFYEENILRMVTTKPIKRGEQIWNTYGDPPNSYLLRRYGHVDVVPLRPPLKGEGNPADVVEIRADLVVAAASHRSKGDMQERVDWWLELADDDTFVVETDCEVPKELISLIHLLLLSRADWQKLQAKEKLPKAKLTSDIIPIAIEVFRKRLEEYSTSLKEDERLLEDPALSLNKRNAVIVRLGEKRILKCTLERLQSLKTTVGRGNTNKRKDMQPSEKSGQGKKARR</sequence>
<dbReference type="Gene3D" id="3.90.1420.10">
    <property type="entry name" value="Rubisco LSMT, substrate-binding domain"/>
    <property type="match status" value="1"/>
</dbReference>
<dbReference type="PIRSF" id="PIRSF011771">
    <property type="entry name" value="RMS1_SET"/>
    <property type="match status" value="1"/>
</dbReference>
<dbReference type="InterPro" id="IPR036464">
    <property type="entry name" value="Rubisco_LSMT_subst-bd_sf"/>
</dbReference>
<gene>
    <name evidence="9" type="ORF">GFSPODELE1_LOCUS5762</name>
</gene>
<dbReference type="Proteomes" id="UP001497453">
    <property type="component" value="Chromosome 4"/>
</dbReference>
<dbReference type="PANTHER" id="PTHR13271:SF34">
    <property type="entry name" value="N-LYSINE METHYLTRANSFERASE SETD6"/>
    <property type="match status" value="1"/>
</dbReference>
<dbReference type="InterPro" id="IPR015353">
    <property type="entry name" value="Rubisco_LSMT_subst-bd"/>
</dbReference>
<proteinExistence type="inferred from homology"/>
<evidence type="ECO:0000256" key="6">
    <source>
        <dbReference type="PIRNR" id="PIRNR011771"/>
    </source>
</evidence>